<comment type="similarity">
    <text evidence="2">Belongs to the bacterial solute-binding protein 2 family.</text>
</comment>
<evidence type="ECO:0000313" key="7">
    <source>
        <dbReference type="Proteomes" id="UP000308744"/>
    </source>
</evidence>
<dbReference type="GO" id="GO:0030246">
    <property type="term" value="F:carbohydrate binding"/>
    <property type="evidence" value="ECO:0007669"/>
    <property type="project" value="UniProtKB-ARBA"/>
</dbReference>
<dbReference type="Proteomes" id="UP000308744">
    <property type="component" value="Unassembled WGS sequence"/>
</dbReference>
<dbReference type="SUPFAM" id="SSF53822">
    <property type="entry name" value="Periplasmic binding protein-like I"/>
    <property type="match status" value="1"/>
</dbReference>
<evidence type="ECO:0000256" key="1">
    <source>
        <dbReference type="ARBA" id="ARBA00004196"/>
    </source>
</evidence>
<dbReference type="GO" id="GO:0030313">
    <property type="term" value="C:cell envelope"/>
    <property type="evidence" value="ECO:0007669"/>
    <property type="project" value="UniProtKB-SubCell"/>
</dbReference>
<dbReference type="RefSeq" id="WP_107894586.1">
    <property type="nucleotide sequence ID" value="NZ_PYWM01000004.1"/>
</dbReference>
<feature type="chain" id="PRO_5038971394" evidence="4">
    <location>
        <begin position="21"/>
        <end position="321"/>
    </location>
</feature>
<evidence type="ECO:0000313" key="6">
    <source>
        <dbReference type="EMBL" id="TKI71625.1"/>
    </source>
</evidence>
<evidence type="ECO:0000256" key="4">
    <source>
        <dbReference type="SAM" id="SignalP"/>
    </source>
</evidence>
<evidence type="ECO:0000256" key="3">
    <source>
        <dbReference type="ARBA" id="ARBA00022729"/>
    </source>
</evidence>
<dbReference type="InterPro" id="IPR028082">
    <property type="entry name" value="Peripla_BP_I"/>
</dbReference>
<evidence type="ECO:0000256" key="2">
    <source>
        <dbReference type="ARBA" id="ARBA00007639"/>
    </source>
</evidence>
<feature type="signal peptide" evidence="4">
    <location>
        <begin position="1"/>
        <end position="20"/>
    </location>
</feature>
<organism evidence="6 7">
    <name type="scientific">Lysinibacillus mangiferihumi</name>
    <dbReference type="NCBI Taxonomy" id="1130819"/>
    <lineage>
        <taxon>Bacteria</taxon>
        <taxon>Bacillati</taxon>
        <taxon>Bacillota</taxon>
        <taxon>Bacilli</taxon>
        <taxon>Bacillales</taxon>
        <taxon>Bacillaceae</taxon>
        <taxon>Lysinibacillus</taxon>
    </lineage>
</organism>
<evidence type="ECO:0000259" key="5">
    <source>
        <dbReference type="Pfam" id="PF13407"/>
    </source>
</evidence>
<dbReference type="InterPro" id="IPR025997">
    <property type="entry name" value="SBP_2_dom"/>
</dbReference>
<dbReference type="PANTHER" id="PTHR46847">
    <property type="entry name" value="D-ALLOSE-BINDING PERIPLASMIC PROTEIN-RELATED"/>
    <property type="match status" value="1"/>
</dbReference>
<keyword evidence="7" id="KW-1185">Reference proteome</keyword>
<protein>
    <submittedName>
        <fullName evidence="6">Substrate-binding domain-containing protein</fullName>
    </submittedName>
</protein>
<accession>A0A4U2ZC58</accession>
<dbReference type="PROSITE" id="PS51257">
    <property type="entry name" value="PROKAR_LIPOPROTEIN"/>
    <property type="match status" value="1"/>
</dbReference>
<dbReference type="Pfam" id="PF13407">
    <property type="entry name" value="Peripla_BP_4"/>
    <property type="match status" value="1"/>
</dbReference>
<gene>
    <name evidence="6" type="ORF">FC756_04415</name>
</gene>
<keyword evidence="3 4" id="KW-0732">Signal</keyword>
<proteinExistence type="inferred from homology"/>
<comment type="caution">
    <text evidence="6">The sequence shown here is derived from an EMBL/GenBank/DDBJ whole genome shotgun (WGS) entry which is preliminary data.</text>
</comment>
<dbReference type="CDD" id="cd01536">
    <property type="entry name" value="PBP1_ABC_sugar_binding-like"/>
    <property type="match status" value="1"/>
</dbReference>
<reference evidence="6 7" key="1">
    <citation type="submission" date="2019-04" db="EMBL/GenBank/DDBJ databases">
        <title>Lysinibacillus genome sequencing.</title>
        <authorList>
            <person name="Dunlap C."/>
        </authorList>
    </citation>
    <scope>NUCLEOTIDE SEQUENCE [LARGE SCALE GENOMIC DNA]</scope>
    <source>
        <strain evidence="6 7">CCTCC AB 2010389</strain>
    </source>
</reference>
<dbReference type="EMBL" id="SZPU01000015">
    <property type="protein sequence ID" value="TKI71625.1"/>
    <property type="molecule type" value="Genomic_DNA"/>
</dbReference>
<dbReference type="PANTHER" id="PTHR46847:SF1">
    <property type="entry name" value="D-ALLOSE-BINDING PERIPLASMIC PROTEIN-RELATED"/>
    <property type="match status" value="1"/>
</dbReference>
<name>A0A4U2ZC58_9BACI</name>
<sequence length="321" mass="33762">MNKTAKLFLSIGLMTSLLLAACTDNSTSSSSSSSDADPNISVVLKTLSSPYWKYVEAGAKKAGEDLGVNVTIVGPSAESEVIQQVNMLEDQLSQSPDAIVVSPSQPDTVIPTLEKAAKDVPVLLIDSDADFKGKVTFIGTENYTAGQEGGKKLASLLQSGDKVVLISGALGNPATDERIKGAKDALEQAGMLIVSEQPADSDKTKALSVMENILEKDSEIKGVFAANDDMALGVLRAVQAKNLDIKIFGTDGTEEAVQSILDGGLTGTVAQSPYNMGYQGVEYAVKAAKGEDVESRIDSGIDIIQKDNAQKQLEFLQTIGK</sequence>
<dbReference type="AlphaFoldDB" id="A0A4U2ZC58"/>
<feature type="domain" description="Periplasmic binding protein" evidence="5">
    <location>
        <begin position="40"/>
        <end position="291"/>
    </location>
</feature>
<dbReference type="Gene3D" id="3.40.50.2300">
    <property type="match status" value="2"/>
</dbReference>
<comment type="subcellular location">
    <subcellularLocation>
        <location evidence="1">Cell envelope</location>
    </subcellularLocation>
</comment>